<dbReference type="InterPro" id="IPR051612">
    <property type="entry name" value="Teichoic_Acid_Biosynth"/>
</dbReference>
<dbReference type="EMBL" id="JBHTOG010000057">
    <property type="protein sequence ID" value="MFD1433130.1"/>
    <property type="molecule type" value="Genomic_DNA"/>
</dbReference>
<reference evidence="8" key="1">
    <citation type="journal article" date="2019" name="Int. J. Syst. Evol. Microbiol.">
        <title>The Global Catalogue of Microorganisms (GCM) 10K type strain sequencing project: providing services to taxonomists for standard genome sequencing and annotation.</title>
        <authorList>
            <consortium name="The Broad Institute Genomics Platform"/>
            <consortium name="The Broad Institute Genome Sequencing Center for Infectious Disease"/>
            <person name="Wu L."/>
            <person name="Ma J."/>
        </authorList>
    </citation>
    <scope>NUCLEOTIDE SEQUENCE [LARGE SCALE GENOMIC DNA]</scope>
    <source>
        <strain evidence="8">CCM 8947</strain>
    </source>
</reference>
<dbReference type="RefSeq" id="WP_125697557.1">
    <property type="nucleotide sequence ID" value="NZ_JBHTOG010000057.1"/>
</dbReference>
<evidence type="ECO:0000256" key="1">
    <source>
        <dbReference type="ARBA" id="ARBA00004202"/>
    </source>
</evidence>
<evidence type="ECO:0000313" key="7">
    <source>
        <dbReference type="EMBL" id="MFD1433130.1"/>
    </source>
</evidence>
<name>A0ABW4CUL2_9LACO</name>
<dbReference type="InterPro" id="IPR007554">
    <property type="entry name" value="Glycerophosphate_synth"/>
</dbReference>
<evidence type="ECO:0000256" key="5">
    <source>
        <dbReference type="ARBA" id="ARBA00022944"/>
    </source>
</evidence>
<comment type="similarity">
    <text evidence="2">Belongs to the CDP-glycerol glycerophosphotransferase family.</text>
</comment>
<gene>
    <name evidence="7" type="ORF">ACFQ47_10695</name>
</gene>
<keyword evidence="8" id="KW-1185">Reference proteome</keyword>
<organism evidence="7 8">
    <name type="scientific">Lacticaseibacillus yichunensis</name>
    <dbReference type="NCBI Taxonomy" id="2486015"/>
    <lineage>
        <taxon>Bacteria</taxon>
        <taxon>Bacillati</taxon>
        <taxon>Bacillota</taxon>
        <taxon>Bacilli</taxon>
        <taxon>Lactobacillales</taxon>
        <taxon>Lactobacillaceae</taxon>
        <taxon>Lacticaseibacillus</taxon>
    </lineage>
</organism>
<dbReference type="InterPro" id="IPR043148">
    <property type="entry name" value="TagF_C"/>
</dbReference>
<proteinExistence type="inferred from homology"/>
<keyword evidence="5" id="KW-0777">Teichoic acid biosynthesis</keyword>
<keyword evidence="4" id="KW-0808">Transferase</keyword>
<dbReference type="Gene3D" id="3.40.50.11820">
    <property type="match status" value="1"/>
</dbReference>
<evidence type="ECO:0000256" key="2">
    <source>
        <dbReference type="ARBA" id="ARBA00010488"/>
    </source>
</evidence>
<comment type="caution">
    <text evidence="7">The sequence shown here is derived from an EMBL/GenBank/DDBJ whole genome shotgun (WGS) entry which is preliminary data.</text>
</comment>
<sequence length="802" mass="93329">MKTIAIIGFNLFAPGGTSRANMNMMHAFKKAGYAITFFNYRSFTRRDLHTFQQAHPSLAAITYKQFEALRKDNHFDYIFITRETFFPIAKYLRGIVPNANIIGEVNTALPLVDLEELREFVPYFSYIRLATESTQQKFDQYCGFNRTYVQTVSLYHLKLQEQEPFFTSHHDQDGFVNFLVRSRFEASKDIPYSLRLMDYLVHYLGRQEFRFYITGYGPSNRLLHNLVEYYHLEDNVFINEEEPTNYIYLSTSNLESFGYSIAESIDAGHTVAMYGGDDGVVQENFADFTDCVWLTKNVETDAAVLAELADRPHERADYQHDLEALKRIDHDYVKTFAAHVAEPVPADAFPPADVPAMTFLDLRQTLELKVINDGLEKYRHVYYRLKQAPVIGWVVRQKWIKNTAQKFLRQYTREHDDEIELTGNVTDQKLFVESFHGSNFSGDPKYLAIAYKKTHPDAEIFVSSRNSLVDMEARSYGFIPLRTGSRNYVYRFTQCKYVVINGNSLDKAGKLPDQVFIQTWHGFPMKKMVNDLEDEKQRKIESEAFAPRMQKWDYLTSSSAYNVELLRSAFALDANDHLTILDNGTPKNEYLLTHGADEAERERLFRKYFNRPYDANKHFVLFCPTWRKGKRKEVSKVDLVQVVGELPANYEIIVKLHPNEGSLRKQYSDLDPRIHCFYNELVDIQELYILSDILISDYSSAIFDFALLNKKIIVLQEDEDQYAQTIGWYFDIKKECKLEGHAYTSTELADEILNDDGDRTYDHLIKERLLTNESMGSSQEIWRTVIEQSSQVERPVNDDQPD</sequence>
<protein>
    <submittedName>
        <fullName evidence="7">CDP-glycerol glycerophosphotransferase family protein</fullName>
    </submittedName>
</protein>
<dbReference type="PANTHER" id="PTHR37316:SF3">
    <property type="entry name" value="TEICHOIC ACID GLYCEROL-PHOSPHATE TRANSFERASE"/>
    <property type="match status" value="1"/>
</dbReference>
<keyword evidence="3" id="KW-1003">Cell membrane</keyword>
<keyword evidence="6" id="KW-0472">Membrane</keyword>
<evidence type="ECO:0000256" key="3">
    <source>
        <dbReference type="ARBA" id="ARBA00022475"/>
    </source>
</evidence>
<dbReference type="Gene3D" id="3.40.50.12580">
    <property type="match status" value="1"/>
</dbReference>
<dbReference type="Pfam" id="PF04464">
    <property type="entry name" value="Glyphos_transf"/>
    <property type="match status" value="1"/>
</dbReference>
<dbReference type="Gene3D" id="3.40.50.2000">
    <property type="entry name" value="Glycogen Phosphorylase B"/>
    <property type="match status" value="1"/>
</dbReference>
<comment type="subcellular location">
    <subcellularLocation>
        <location evidence="1">Cell membrane</location>
        <topology evidence="1">Peripheral membrane protein</topology>
    </subcellularLocation>
</comment>
<accession>A0ABW4CUL2</accession>
<evidence type="ECO:0000256" key="6">
    <source>
        <dbReference type="ARBA" id="ARBA00023136"/>
    </source>
</evidence>
<dbReference type="Proteomes" id="UP001597192">
    <property type="component" value="Unassembled WGS sequence"/>
</dbReference>
<evidence type="ECO:0000256" key="4">
    <source>
        <dbReference type="ARBA" id="ARBA00022679"/>
    </source>
</evidence>
<dbReference type="PANTHER" id="PTHR37316">
    <property type="entry name" value="TEICHOIC ACID GLYCEROL-PHOSPHATE PRIMASE"/>
    <property type="match status" value="1"/>
</dbReference>
<dbReference type="InterPro" id="IPR043149">
    <property type="entry name" value="TagF_N"/>
</dbReference>
<evidence type="ECO:0000313" key="8">
    <source>
        <dbReference type="Proteomes" id="UP001597192"/>
    </source>
</evidence>
<dbReference type="SUPFAM" id="SSF53756">
    <property type="entry name" value="UDP-Glycosyltransferase/glycogen phosphorylase"/>
    <property type="match status" value="2"/>
</dbReference>